<proteinExistence type="predicted"/>
<accession>A0ACC0VM12</accession>
<organism evidence="1 2">
    <name type="scientific">Peronosclerospora sorghi</name>
    <dbReference type="NCBI Taxonomy" id="230839"/>
    <lineage>
        <taxon>Eukaryota</taxon>
        <taxon>Sar</taxon>
        <taxon>Stramenopiles</taxon>
        <taxon>Oomycota</taxon>
        <taxon>Peronosporomycetes</taxon>
        <taxon>Peronosporales</taxon>
        <taxon>Peronosporaceae</taxon>
        <taxon>Peronosclerospora</taxon>
    </lineage>
</organism>
<gene>
    <name evidence="1" type="ORF">PsorP6_004566</name>
</gene>
<dbReference type="Proteomes" id="UP001163321">
    <property type="component" value="Chromosome 8"/>
</dbReference>
<reference evidence="1 2" key="1">
    <citation type="journal article" date="2022" name="bioRxiv">
        <title>The genome of the oomycete Peronosclerospora sorghi, a cosmopolitan pathogen of maize and sorghum, is inflated with dispersed pseudogenes.</title>
        <authorList>
            <person name="Fletcher K."/>
            <person name="Martin F."/>
            <person name="Isakeit T."/>
            <person name="Cavanaugh K."/>
            <person name="Magill C."/>
            <person name="Michelmore R."/>
        </authorList>
    </citation>
    <scope>NUCLEOTIDE SEQUENCE [LARGE SCALE GENOMIC DNA]</scope>
    <source>
        <strain evidence="1">P6</strain>
    </source>
</reference>
<comment type="caution">
    <text evidence="1">The sequence shown here is derived from an EMBL/GenBank/DDBJ whole genome shotgun (WGS) entry which is preliminary data.</text>
</comment>
<evidence type="ECO:0000313" key="2">
    <source>
        <dbReference type="Proteomes" id="UP001163321"/>
    </source>
</evidence>
<evidence type="ECO:0000313" key="1">
    <source>
        <dbReference type="EMBL" id="KAI9906768.1"/>
    </source>
</evidence>
<sequence>MIKPQPQQVKSKKDEITVMEKLTGIVEEKQMDENKMKKAFQALHQQEEAYKEAERLLAKKLAAVKVNKGDVSLVAQAMGISMQQADRKLRETDRDVVKCLHKLVAA</sequence>
<keyword evidence="2" id="KW-1185">Reference proteome</keyword>
<dbReference type="EMBL" id="CM047587">
    <property type="protein sequence ID" value="KAI9906768.1"/>
    <property type="molecule type" value="Genomic_DNA"/>
</dbReference>
<name>A0ACC0VM12_9STRA</name>
<protein>
    <submittedName>
        <fullName evidence="1">Uncharacterized protein</fullName>
    </submittedName>
</protein>